<feature type="domain" description="Palmitoyltransferase DHHC" evidence="12">
    <location>
        <begin position="159"/>
        <end position="285"/>
    </location>
</feature>
<feature type="transmembrane region" description="Helical" evidence="10">
    <location>
        <begin position="206"/>
        <end position="230"/>
    </location>
</feature>
<dbReference type="GO" id="GO:0019706">
    <property type="term" value="F:protein-cysteine S-palmitoyltransferase activity"/>
    <property type="evidence" value="ECO:0007669"/>
    <property type="project" value="UniProtKB-EC"/>
</dbReference>
<organism evidence="13 14">
    <name type="scientific">Strongyloides venezuelensis</name>
    <name type="common">Threadworm</name>
    <dbReference type="NCBI Taxonomy" id="75913"/>
    <lineage>
        <taxon>Eukaryota</taxon>
        <taxon>Metazoa</taxon>
        <taxon>Ecdysozoa</taxon>
        <taxon>Nematoda</taxon>
        <taxon>Chromadorea</taxon>
        <taxon>Rhabditida</taxon>
        <taxon>Tylenchina</taxon>
        <taxon>Panagrolaimomorpha</taxon>
        <taxon>Strongyloidoidea</taxon>
        <taxon>Strongyloididae</taxon>
        <taxon>Strongyloides</taxon>
    </lineage>
</organism>
<dbReference type="PANTHER" id="PTHR22883">
    <property type="entry name" value="ZINC FINGER DHHC DOMAIN CONTAINING PROTEIN"/>
    <property type="match status" value="1"/>
</dbReference>
<keyword evidence="4 10" id="KW-1133">Transmembrane helix</keyword>
<dbReference type="WBParaSite" id="SVE_1611000.1">
    <property type="protein sequence ID" value="SVE_1611000.1"/>
    <property type="gene ID" value="SVE_1611000"/>
</dbReference>
<comment type="similarity">
    <text evidence="10">Belongs to the DHHC palmitoyltransferase family.</text>
</comment>
<comment type="catalytic activity">
    <reaction evidence="9 10">
        <text>L-cysteinyl-[protein] + hexadecanoyl-CoA = S-hexadecanoyl-L-cysteinyl-[protein] + CoA</text>
        <dbReference type="Rhea" id="RHEA:36683"/>
        <dbReference type="Rhea" id="RHEA-COMP:10131"/>
        <dbReference type="Rhea" id="RHEA-COMP:11032"/>
        <dbReference type="ChEBI" id="CHEBI:29950"/>
        <dbReference type="ChEBI" id="CHEBI:57287"/>
        <dbReference type="ChEBI" id="CHEBI:57379"/>
        <dbReference type="ChEBI" id="CHEBI:74151"/>
        <dbReference type="EC" id="2.3.1.225"/>
    </reaction>
</comment>
<proteinExistence type="inferred from homology"/>
<evidence type="ECO:0000313" key="13">
    <source>
        <dbReference type="Proteomes" id="UP000035680"/>
    </source>
</evidence>
<comment type="subcellular location">
    <subcellularLocation>
        <location evidence="1">Endomembrane system</location>
        <topology evidence="1">Multi-pass membrane protein</topology>
    </subcellularLocation>
</comment>
<evidence type="ECO:0000256" key="1">
    <source>
        <dbReference type="ARBA" id="ARBA00004127"/>
    </source>
</evidence>
<comment type="domain">
    <text evidence="10">The DHHC domain is required for palmitoyltransferase activity.</text>
</comment>
<sequence>MPFSRSYLDTRNDATDRVSQQNNFNSSIKPASTKNGKIIRKWRYHEGRNRFFCDGRIFMSKEVSLLFLTLFLIITITGLFLGFDGPYLFKNVSPIIPIAVCILFIFVITCLLKTSLTEPGIIPRATSREVMEIDRQNEEDGLGRNTRQPKTVTINGINFKLKYCNTCRIYRPPRSSHCSICDNCILNFDHHCPWVGNCVGLRNYKYFYFFIVSLAILDLLILGSSIAHIALVSTAKKAFIESVKETPVSIFISGTCFLSIWSILGLSGFHTYLLATAQTTNEDIKGTFDKKLRPGTRNPFSQGNIFINYFSALCGPEPISMLDARGIYDPYSTITSVSNLPVFMPTLTINNENDNASISHTVSVNSMNQLNSIYVIPGQLKNNSQVSRHNNESQKHFGNGINKSSTKKNSLKHTVKEGNYNNNANDESSHSIEIRV</sequence>
<keyword evidence="2 10" id="KW-0808">Transferase</keyword>
<dbReference type="Pfam" id="PF01529">
    <property type="entry name" value="DHHC"/>
    <property type="match status" value="1"/>
</dbReference>
<evidence type="ECO:0000256" key="10">
    <source>
        <dbReference type="RuleBase" id="RU079119"/>
    </source>
</evidence>
<keyword evidence="6" id="KW-0564">Palmitate</keyword>
<evidence type="ECO:0000256" key="6">
    <source>
        <dbReference type="ARBA" id="ARBA00023139"/>
    </source>
</evidence>
<dbReference type="STRING" id="75913.A0A0K0FUU6"/>
<evidence type="ECO:0000256" key="9">
    <source>
        <dbReference type="ARBA" id="ARBA00048048"/>
    </source>
</evidence>
<evidence type="ECO:0000256" key="7">
    <source>
        <dbReference type="ARBA" id="ARBA00023288"/>
    </source>
</evidence>
<dbReference type="PANTHER" id="PTHR22883:SF43">
    <property type="entry name" value="PALMITOYLTRANSFERASE APP"/>
    <property type="match status" value="1"/>
</dbReference>
<feature type="transmembrane region" description="Helical" evidence="10">
    <location>
        <begin position="95"/>
        <end position="112"/>
    </location>
</feature>
<evidence type="ECO:0000259" key="12">
    <source>
        <dbReference type="Pfam" id="PF01529"/>
    </source>
</evidence>
<dbReference type="InterPro" id="IPR001594">
    <property type="entry name" value="Palmitoyltrfase_DHHC"/>
</dbReference>
<evidence type="ECO:0000256" key="4">
    <source>
        <dbReference type="ARBA" id="ARBA00022989"/>
    </source>
</evidence>
<evidence type="ECO:0000313" key="14">
    <source>
        <dbReference type="WBParaSite" id="SVE_1611000.1"/>
    </source>
</evidence>
<keyword evidence="7" id="KW-0449">Lipoprotein</keyword>
<dbReference type="GO" id="GO:0005794">
    <property type="term" value="C:Golgi apparatus"/>
    <property type="evidence" value="ECO:0007669"/>
    <property type="project" value="TreeGrafter"/>
</dbReference>
<feature type="transmembrane region" description="Helical" evidence="10">
    <location>
        <begin position="65"/>
        <end position="83"/>
    </location>
</feature>
<reference evidence="13" key="1">
    <citation type="submission" date="2014-07" db="EMBL/GenBank/DDBJ databases">
        <authorList>
            <person name="Martin A.A"/>
            <person name="De Silva N."/>
        </authorList>
    </citation>
    <scope>NUCLEOTIDE SEQUENCE</scope>
</reference>
<dbReference type="PROSITE" id="PS50216">
    <property type="entry name" value="DHHC"/>
    <property type="match status" value="1"/>
</dbReference>
<keyword evidence="5 10" id="KW-0472">Membrane</keyword>
<evidence type="ECO:0000256" key="8">
    <source>
        <dbReference type="ARBA" id="ARBA00023315"/>
    </source>
</evidence>
<evidence type="ECO:0000256" key="11">
    <source>
        <dbReference type="SAM" id="MobiDB-lite"/>
    </source>
</evidence>
<accession>A0A0K0FUU6</accession>
<evidence type="ECO:0000256" key="2">
    <source>
        <dbReference type="ARBA" id="ARBA00022679"/>
    </source>
</evidence>
<keyword evidence="8 10" id="KW-0012">Acyltransferase</keyword>
<protein>
    <recommendedName>
        <fullName evidence="10">Palmitoyltransferase</fullName>
        <ecNumber evidence="10">2.3.1.225</ecNumber>
    </recommendedName>
</protein>
<dbReference type="AlphaFoldDB" id="A0A0K0FUU6"/>
<evidence type="ECO:0000256" key="5">
    <source>
        <dbReference type="ARBA" id="ARBA00023136"/>
    </source>
</evidence>
<feature type="compositionally biased region" description="Basic and acidic residues" evidence="11">
    <location>
        <begin position="427"/>
        <end position="436"/>
    </location>
</feature>
<feature type="transmembrane region" description="Helical" evidence="10">
    <location>
        <begin position="250"/>
        <end position="275"/>
    </location>
</feature>
<dbReference type="GO" id="GO:0006612">
    <property type="term" value="P:protein targeting to membrane"/>
    <property type="evidence" value="ECO:0007669"/>
    <property type="project" value="TreeGrafter"/>
</dbReference>
<name>A0A0K0FUU6_STRVS</name>
<dbReference type="EC" id="2.3.1.225" evidence="10"/>
<evidence type="ECO:0000256" key="3">
    <source>
        <dbReference type="ARBA" id="ARBA00022692"/>
    </source>
</evidence>
<keyword evidence="13" id="KW-1185">Reference proteome</keyword>
<reference evidence="14" key="2">
    <citation type="submission" date="2015-08" db="UniProtKB">
        <authorList>
            <consortium name="WormBaseParasite"/>
        </authorList>
    </citation>
    <scope>IDENTIFICATION</scope>
</reference>
<dbReference type="GO" id="GO:0005783">
    <property type="term" value="C:endoplasmic reticulum"/>
    <property type="evidence" value="ECO:0007669"/>
    <property type="project" value="TreeGrafter"/>
</dbReference>
<feature type="region of interest" description="Disordered" evidence="11">
    <location>
        <begin position="384"/>
        <end position="436"/>
    </location>
</feature>
<dbReference type="Proteomes" id="UP000035680">
    <property type="component" value="Unassembled WGS sequence"/>
</dbReference>
<dbReference type="InterPro" id="IPR039859">
    <property type="entry name" value="PFA4/ZDH16/20/ERF2-like"/>
</dbReference>
<keyword evidence="3 10" id="KW-0812">Transmembrane</keyword>